<dbReference type="AlphaFoldDB" id="A0AA36JFN2"/>
<gene>
    <name evidence="2" type="ORF">EVOR1521_LOCUS26710</name>
</gene>
<evidence type="ECO:0000256" key="1">
    <source>
        <dbReference type="SAM" id="MobiDB-lite"/>
    </source>
</evidence>
<evidence type="ECO:0000313" key="2">
    <source>
        <dbReference type="EMBL" id="CAJ1404214.1"/>
    </source>
</evidence>
<name>A0AA36JFN2_9DINO</name>
<feature type="non-terminal residue" evidence="2">
    <location>
        <position position="1"/>
    </location>
</feature>
<protein>
    <submittedName>
        <fullName evidence="2">Uncharacterized protein</fullName>
    </submittedName>
</protein>
<dbReference type="EMBL" id="CAUJNA010003530">
    <property type="protein sequence ID" value="CAJ1404214.1"/>
    <property type="molecule type" value="Genomic_DNA"/>
</dbReference>
<dbReference type="Proteomes" id="UP001178507">
    <property type="component" value="Unassembled WGS sequence"/>
</dbReference>
<reference evidence="2" key="1">
    <citation type="submission" date="2023-08" db="EMBL/GenBank/DDBJ databases">
        <authorList>
            <person name="Chen Y."/>
            <person name="Shah S."/>
            <person name="Dougan E. K."/>
            <person name="Thang M."/>
            <person name="Chan C."/>
        </authorList>
    </citation>
    <scope>NUCLEOTIDE SEQUENCE</scope>
</reference>
<evidence type="ECO:0000313" key="3">
    <source>
        <dbReference type="Proteomes" id="UP001178507"/>
    </source>
</evidence>
<feature type="non-terminal residue" evidence="2">
    <location>
        <position position="59"/>
    </location>
</feature>
<organism evidence="2 3">
    <name type="scientific">Effrenium voratum</name>
    <dbReference type="NCBI Taxonomy" id="2562239"/>
    <lineage>
        <taxon>Eukaryota</taxon>
        <taxon>Sar</taxon>
        <taxon>Alveolata</taxon>
        <taxon>Dinophyceae</taxon>
        <taxon>Suessiales</taxon>
        <taxon>Symbiodiniaceae</taxon>
        <taxon>Effrenium</taxon>
    </lineage>
</organism>
<keyword evidence="3" id="KW-1185">Reference proteome</keyword>
<accession>A0AA36JFN2</accession>
<feature type="region of interest" description="Disordered" evidence="1">
    <location>
        <begin position="1"/>
        <end position="37"/>
    </location>
</feature>
<proteinExistence type="predicted"/>
<comment type="caution">
    <text evidence="2">The sequence shown here is derived from an EMBL/GenBank/DDBJ whole genome shotgun (WGS) entry which is preliminary data.</text>
</comment>
<sequence>PRVPLGAAHRQQGVRAEPRRAHGRPQGPAEAHGPLREVCRGAAEIRALPRRRGEGLPGE</sequence>